<name>A0A5C3KJY4_COPMA</name>
<sequence length="97" mass="10131">MDDACSSCCTAFCGIFALCGMGSLAACCDTKTYGANGCCNSNTTSGCCGSCCNDSFNDDQFERQIQKDLEKTRDPNAPATTEATTQQPISTAAMQAH</sequence>
<reference evidence="3 4" key="1">
    <citation type="journal article" date="2019" name="Nat. Ecol. Evol.">
        <title>Megaphylogeny resolves global patterns of mushroom evolution.</title>
        <authorList>
            <person name="Varga T."/>
            <person name="Krizsan K."/>
            <person name="Foldi C."/>
            <person name="Dima B."/>
            <person name="Sanchez-Garcia M."/>
            <person name="Sanchez-Ramirez S."/>
            <person name="Szollosi G.J."/>
            <person name="Szarkandi J.G."/>
            <person name="Papp V."/>
            <person name="Albert L."/>
            <person name="Andreopoulos W."/>
            <person name="Angelini C."/>
            <person name="Antonin V."/>
            <person name="Barry K.W."/>
            <person name="Bougher N.L."/>
            <person name="Buchanan P."/>
            <person name="Buyck B."/>
            <person name="Bense V."/>
            <person name="Catcheside P."/>
            <person name="Chovatia M."/>
            <person name="Cooper J."/>
            <person name="Damon W."/>
            <person name="Desjardin D."/>
            <person name="Finy P."/>
            <person name="Geml J."/>
            <person name="Haridas S."/>
            <person name="Hughes K."/>
            <person name="Justo A."/>
            <person name="Karasinski D."/>
            <person name="Kautmanova I."/>
            <person name="Kiss B."/>
            <person name="Kocsube S."/>
            <person name="Kotiranta H."/>
            <person name="LaButti K.M."/>
            <person name="Lechner B.E."/>
            <person name="Liimatainen K."/>
            <person name="Lipzen A."/>
            <person name="Lukacs Z."/>
            <person name="Mihaltcheva S."/>
            <person name="Morgado L.N."/>
            <person name="Niskanen T."/>
            <person name="Noordeloos M.E."/>
            <person name="Ohm R.A."/>
            <person name="Ortiz-Santana B."/>
            <person name="Ovrebo C."/>
            <person name="Racz N."/>
            <person name="Riley R."/>
            <person name="Savchenko A."/>
            <person name="Shiryaev A."/>
            <person name="Soop K."/>
            <person name="Spirin V."/>
            <person name="Szebenyi C."/>
            <person name="Tomsovsky M."/>
            <person name="Tulloss R.E."/>
            <person name="Uehling J."/>
            <person name="Grigoriev I.V."/>
            <person name="Vagvolgyi C."/>
            <person name="Papp T."/>
            <person name="Martin F.M."/>
            <person name="Miettinen O."/>
            <person name="Hibbett D.S."/>
            <person name="Nagy L.G."/>
        </authorList>
    </citation>
    <scope>NUCLEOTIDE SEQUENCE [LARGE SCALE GENOMIC DNA]</scope>
    <source>
        <strain evidence="3 4">CBS 121175</strain>
    </source>
</reference>
<feature type="signal peptide" evidence="2">
    <location>
        <begin position="1"/>
        <end position="25"/>
    </location>
</feature>
<dbReference type="AlphaFoldDB" id="A0A5C3KJY4"/>
<feature type="region of interest" description="Disordered" evidence="1">
    <location>
        <begin position="67"/>
        <end position="97"/>
    </location>
</feature>
<proteinExistence type="predicted"/>
<protein>
    <submittedName>
        <fullName evidence="3">Uncharacterized protein</fullName>
    </submittedName>
</protein>
<evidence type="ECO:0000256" key="2">
    <source>
        <dbReference type="SAM" id="SignalP"/>
    </source>
</evidence>
<dbReference type="Proteomes" id="UP000307440">
    <property type="component" value="Unassembled WGS sequence"/>
</dbReference>
<evidence type="ECO:0000313" key="3">
    <source>
        <dbReference type="EMBL" id="TFK20639.1"/>
    </source>
</evidence>
<dbReference type="OrthoDB" id="3068733at2759"/>
<evidence type="ECO:0000256" key="1">
    <source>
        <dbReference type="SAM" id="MobiDB-lite"/>
    </source>
</evidence>
<feature type="chain" id="PRO_5022808178" evidence="2">
    <location>
        <begin position="26"/>
        <end position="97"/>
    </location>
</feature>
<dbReference type="EMBL" id="ML210293">
    <property type="protein sequence ID" value="TFK20639.1"/>
    <property type="molecule type" value="Genomic_DNA"/>
</dbReference>
<accession>A0A5C3KJY4</accession>
<keyword evidence="4" id="KW-1185">Reference proteome</keyword>
<organism evidence="3 4">
    <name type="scientific">Coprinopsis marcescibilis</name>
    <name type="common">Agaric fungus</name>
    <name type="synonym">Psathyrella marcescibilis</name>
    <dbReference type="NCBI Taxonomy" id="230819"/>
    <lineage>
        <taxon>Eukaryota</taxon>
        <taxon>Fungi</taxon>
        <taxon>Dikarya</taxon>
        <taxon>Basidiomycota</taxon>
        <taxon>Agaricomycotina</taxon>
        <taxon>Agaricomycetes</taxon>
        <taxon>Agaricomycetidae</taxon>
        <taxon>Agaricales</taxon>
        <taxon>Agaricineae</taxon>
        <taxon>Psathyrellaceae</taxon>
        <taxon>Coprinopsis</taxon>
    </lineage>
</organism>
<feature type="compositionally biased region" description="Low complexity" evidence="1">
    <location>
        <begin position="77"/>
        <end position="88"/>
    </location>
</feature>
<gene>
    <name evidence="3" type="ORF">FA15DRAFT_673320</name>
</gene>
<evidence type="ECO:0000313" key="4">
    <source>
        <dbReference type="Proteomes" id="UP000307440"/>
    </source>
</evidence>
<keyword evidence="2" id="KW-0732">Signal</keyword>